<organism evidence="2 3">
    <name type="scientific">Mycena rosella</name>
    <name type="common">Pink bonnet</name>
    <name type="synonym">Agaricus rosellus</name>
    <dbReference type="NCBI Taxonomy" id="1033263"/>
    <lineage>
        <taxon>Eukaryota</taxon>
        <taxon>Fungi</taxon>
        <taxon>Dikarya</taxon>
        <taxon>Basidiomycota</taxon>
        <taxon>Agaricomycotina</taxon>
        <taxon>Agaricomycetes</taxon>
        <taxon>Agaricomycetidae</taxon>
        <taxon>Agaricales</taxon>
        <taxon>Marasmiineae</taxon>
        <taxon>Mycenaceae</taxon>
        <taxon>Mycena</taxon>
    </lineage>
</organism>
<feature type="transmembrane region" description="Helical" evidence="1">
    <location>
        <begin position="98"/>
        <end position="116"/>
    </location>
</feature>
<gene>
    <name evidence="2" type="ORF">B0H17DRAFT_874164</name>
</gene>
<feature type="transmembrane region" description="Helical" evidence="1">
    <location>
        <begin position="237"/>
        <end position="256"/>
    </location>
</feature>
<feature type="non-terminal residue" evidence="2">
    <location>
        <position position="1"/>
    </location>
</feature>
<name>A0AAD7GHU2_MYCRO</name>
<keyword evidence="3" id="KW-1185">Reference proteome</keyword>
<feature type="transmembrane region" description="Helical" evidence="1">
    <location>
        <begin position="210"/>
        <end position="231"/>
    </location>
</feature>
<sequence>IAIDGAELAGIVAEGILYGAFRIFLAVTVYILIYRRRSREKLNLPMLTASLLMMALATAQIIVDTINIFKTFINDKTRLERQFFLQDATQPIFAAKHAVYFTMMLLGDSIVVYRCFIVWSKNYWVIAVPTLCSLGSGICAYQTIWAVRHIESVTIEDETKWGIAVLMLSMSTNIMATCEVMYRVPATGDALGRTSGYATSISSHRRVLKIVMESGLVNAAYLIAYTTVLVLNNHGLQFVSAISTPLIGIIFTVVIVR</sequence>
<evidence type="ECO:0000313" key="3">
    <source>
        <dbReference type="Proteomes" id="UP001221757"/>
    </source>
</evidence>
<proteinExistence type="predicted"/>
<dbReference type="EMBL" id="JARKIE010000070">
    <property type="protein sequence ID" value="KAJ7689734.1"/>
    <property type="molecule type" value="Genomic_DNA"/>
</dbReference>
<evidence type="ECO:0000256" key="1">
    <source>
        <dbReference type="SAM" id="Phobius"/>
    </source>
</evidence>
<reference evidence="2" key="1">
    <citation type="submission" date="2023-03" db="EMBL/GenBank/DDBJ databases">
        <title>Massive genome expansion in bonnet fungi (Mycena s.s.) driven by repeated elements and novel gene families across ecological guilds.</title>
        <authorList>
            <consortium name="Lawrence Berkeley National Laboratory"/>
            <person name="Harder C.B."/>
            <person name="Miyauchi S."/>
            <person name="Viragh M."/>
            <person name="Kuo A."/>
            <person name="Thoen E."/>
            <person name="Andreopoulos B."/>
            <person name="Lu D."/>
            <person name="Skrede I."/>
            <person name="Drula E."/>
            <person name="Henrissat B."/>
            <person name="Morin E."/>
            <person name="Kohler A."/>
            <person name="Barry K."/>
            <person name="LaButti K."/>
            <person name="Morin E."/>
            <person name="Salamov A."/>
            <person name="Lipzen A."/>
            <person name="Mereny Z."/>
            <person name="Hegedus B."/>
            <person name="Baldrian P."/>
            <person name="Stursova M."/>
            <person name="Weitz H."/>
            <person name="Taylor A."/>
            <person name="Grigoriev I.V."/>
            <person name="Nagy L.G."/>
            <person name="Martin F."/>
            <person name="Kauserud H."/>
        </authorList>
    </citation>
    <scope>NUCLEOTIDE SEQUENCE</scope>
    <source>
        <strain evidence="2">CBHHK067</strain>
    </source>
</reference>
<dbReference type="AlphaFoldDB" id="A0AAD7GHU2"/>
<accession>A0AAD7GHU2</accession>
<feature type="transmembrane region" description="Helical" evidence="1">
    <location>
        <begin position="159"/>
        <end position="176"/>
    </location>
</feature>
<dbReference type="Proteomes" id="UP001221757">
    <property type="component" value="Unassembled WGS sequence"/>
</dbReference>
<feature type="transmembrane region" description="Helical" evidence="1">
    <location>
        <begin position="46"/>
        <end position="69"/>
    </location>
</feature>
<keyword evidence="1" id="KW-0812">Transmembrane</keyword>
<feature type="transmembrane region" description="Helical" evidence="1">
    <location>
        <begin position="15"/>
        <end position="34"/>
    </location>
</feature>
<feature type="non-terminal residue" evidence="2">
    <location>
        <position position="257"/>
    </location>
</feature>
<protein>
    <submittedName>
        <fullName evidence="2">Uncharacterized protein</fullName>
    </submittedName>
</protein>
<feature type="transmembrane region" description="Helical" evidence="1">
    <location>
        <begin position="123"/>
        <end position="147"/>
    </location>
</feature>
<keyword evidence="1" id="KW-1133">Transmembrane helix</keyword>
<comment type="caution">
    <text evidence="2">The sequence shown here is derived from an EMBL/GenBank/DDBJ whole genome shotgun (WGS) entry which is preliminary data.</text>
</comment>
<evidence type="ECO:0000313" key="2">
    <source>
        <dbReference type="EMBL" id="KAJ7689734.1"/>
    </source>
</evidence>
<keyword evidence="1" id="KW-0472">Membrane</keyword>